<name>A0A506TXX2_9HYPH</name>
<comment type="caution">
    <text evidence="1">The sequence shown here is derived from an EMBL/GenBank/DDBJ whole genome shotgun (WGS) entry which is preliminary data.</text>
</comment>
<dbReference type="Gene3D" id="2.60.120.1140">
    <property type="entry name" value="Protein of unknown function DUF192"/>
    <property type="match status" value="1"/>
</dbReference>
<gene>
    <name evidence="1" type="ORF">FJU11_17690</name>
</gene>
<dbReference type="InterPro" id="IPR003795">
    <property type="entry name" value="DUF192"/>
</dbReference>
<sequence length="165" mass="18113">MHRILPVRTKGLGGRERFVLALATTLALLAFSCSDGSAAQTSPLTITTRTGDHVFHVEEALTKQTRERGLMHRETMADDHGMIFRFDRSRPVTMWMKNTPLSLDMIFVKADGEIAGIARKAQPFSTDIIASPEPVRFVIELKGGVAGSIDAKAGDHVSNRLIDEP</sequence>
<dbReference type="Pfam" id="PF02643">
    <property type="entry name" value="DUF192"/>
    <property type="match status" value="1"/>
</dbReference>
<dbReference type="EMBL" id="VHLH01000051">
    <property type="protein sequence ID" value="TPW25811.1"/>
    <property type="molecule type" value="Genomic_DNA"/>
</dbReference>
<dbReference type="PANTHER" id="PTHR37953:SF1">
    <property type="entry name" value="UPF0127 PROTEIN MJ1496"/>
    <property type="match status" value="1"/>
</dbReference>
<protein>
    <submittedName>
        <fullName evidence="1">DUF192 domain-containing protein</fullName>
    </submittedName>
</protein>
<dbReference type="PROSITE" id="PS51257">
    <property type="entry name" value="PROKAR_LIPOPROTEIN"/>
    <property type="match status" value="1"/>
</dbReference>
<accession>A0A506TXX2</accession>
<dbReference type="AlphaFoldDB" id="A0A506TXX2"/>
<dbReference type="InterPro" id="IPR038695">
    <property type="entry name" value="Saro_0823-like_sf"/>
</dbReference>
<proteinExistence type="predicted"/>
<dbReference type="Proteomes" id="UP000320314">
    <property type="component" value="Unassembled WGS sequence"/>
</dbReference>
<organism evidence="1 2">
    <name type="scientific">Pararhizobium mangrovi</name>
    <dbReference type="NCBI Taxonomy" id="2590452"/>
    <lineage>
        <taxon>Bacteria</taxon>
        <taxon>Pseudomonadati</taxon>
        <taxon>Pseudomonadota</taxon>
        <taxon>Alphaproteobacteria</taxon>
        <taxon>Hyphomicrobiales</taxon>
        <taxon>Rhizobiaceae</taxon>
        <taxon>Rhizobium/Agrobacterium group</taxon>
        <taxon>Pararhizobium</taxon>
    </lineage>
</organism>
<reference evidence="1 2" key="1">
    <citation type="submission" date="2019-06" db="EMBL/GenBank/DDBJ databases">
        <authorList>
            <person name="Li M."/>
        </authorList>
    </citation>
    <scope>NUCLEOTIDE SEQUENCE [LARGE SCALE GENOMIC DNA]</scope>
    <source>
        <strain evidence="1 2">BGMRC6574</strain>
    </source>
</reference>
<keyword evidence="2" id="KW-1185">Reference proteome</keyword>
<dbReference type="RefSeq" id="WP_141168402.1">
    <property type="nucleotide sequence ID" value="NZ_VHLH01000051.1"/>
</dbReference>
<dbReference type="OrthoDB" id="9808290at2"/>
<dbReference type="PANTHER" id="PTHR37953">
    <property type="entry name" value="UPF0127 PROTEIN MJ1496"/>
    <property type="match status" value="1"/>
</dbReference>
<evidence type="ECO:0000313" key="1">
    <source>
        <dbReference type="EMBL" id="TPW25811.1"/>
    </source>
</evidence>
<evidence type="ECO:0000313" key="2">
    <source>
        <dbReference type="Proteomes" id="UP000320314"/>
    </source>
</evidence>